<feature type="region of interest" description="Disordered" evidence="1">
    <location>
        <begin position="26"/>
        <end position="83"/>
    </location>
</feature>
<protein>
    <submittedName>
        <fullName evidence="2">Uncharacterized protein</fullName>
    </submittedName>
</protein>
<evidence type="ECO:0000313" key="3">
    <source>
        <dbReference type="Proteomes" id="UP001219525"/>
    </source>
</evidence>
<dbReference type="Proteomes" id="UP001219525">
    <property type="component" value="Unassembled WGS sequence"/>
</dbReference>
<proteinExistence type="predicted"/>
<keyword evidence="3" id="KW-1185">Reference proteome</keyword>
<evidence type="ECO:0000313" key="2">
    <source>
        <dbReference type="EMBL" id="KAJ7202526.1"/>
    </source>
</evidence>
<accession>A0AAD6V4U4</accession>
<sequence>MLLRKSRRKKRPLCIPFPAHLRTSLTRRFSARGFGNTSSKSKAKGKPKAGTGAPKSTKKSANKAVAQPVSEDSESSSGVRRGNSYCSRKQQINLGIVALQAKSGKERVWRLDCRYCNMKVRRNTTLAELERAQLLSPAFDAFVASLISVTVQDFSLVYQSIQLVHACEKAAHQICATTAAFYIVGALHLTKVLTFLTRRNVSTRGKVFARLQCTFCGVSPQDRCAFGLNKCSTVLRVRRASKVRIENQAQHTCENVSRTSQDLSQIFEEFWQRNGELVPTFMSTG</sequence>
<gene>
    <name evidence="2" type="ORF">GGX14DRAFT_399305</name>
</gene>
<name>A0AAD6V4U4_9AGAR</name>
<organism evidence="2 3">
    <name type="scientific">Mycena pura</name>
    <dbReference type="NCBI Taxonomy" id="153505"/>
    <lineage>
        <taxon>Eukaryota</taxon>
        <taxon>Fungi</taxon>
        <taxon>Dikarya</taxon>
        <taxon>Basidiomycota</taxon>
        <taxon>Agaricomycotina</taxon>
        <taxon>Agaricomycetes</taxon>
        <taxon>Agaricomycetidae</taxon>
        <taxon>Agaricales</taxon>
        <taxon>Marasmiineae</taxon>
        <taxon>Mycenaceae</taxon>
        <taxon>Mycena</taxon>
    </lineage>
</organism>
<evidence type="ECO:0000256" key="1">
    <source>
        <dbReference type="SAM" id="MobiDB-lite"/>
    </source>
</evidence>
<dbReference type="AlphaFoldDB" id="A0AAD6V4U4"/>
<comment type="caution">
    <text evidence="2">The sequence shown here is derived from an EMBL/GenBank/DDBJ whole genome shotgun (WGS) entry which is preliminary data.</text>
</comment>
<reference evidence="2" key="1">
    <citation type="submission" date="2023-03" db="EMBL/GenBank/DDBJ databases">
        <title>Massive genome expansion in bonnet fungi (Mycena s.s.) driven by repeated elements and novel gene families across ecological guilds.</title>
        <authorList>
            <consortium name="Lawrence Berkeley National Laboratory"/>
            <person name="Harder C.B."/>
            <person name="Miyauchi S."/>
            <person name="Viragh M."/>
            <person name="Kuo A."/>
            <person name="Thoen E."/>
            <person name="Andreopoulos B."/>
            <person name="Lu D."/>
            <person name="Skrede I."/>
            <person name="Drula E."/>
            <person name="Henrissat B."/>
            <person name="Morin E."/>
            <person name="Kohler A."/>
            <person name="Barry K."/>
            <person name="LaButti K."/>
            <person name="Morin E."/>
            <person name="Salamov A."/>
            <person name="Lipzen A."/>
            <person name="Mereny Z."/>
            <person name="Hegedus B."/>
            <person name="Baldrian P."/>
            <person name="Stursova M."/>
            <person name="Weitz H."/>
            <person name="Taylor A."/>
            <person name="Grigoriev I.V."/>
            <person name="Nagy L.G."/>
            <person name="Martin F."/>
            <person name="Kauserud H."/>
        </authorList>
    </citation>
    <scope>NUCLEOTIDE SEQUENCE</scope>
    <source>
        <strain evidence="2">9144</strain>
    </source>
</reference>
<dbReference type="EMBL" id="JARJCW010000054">
    <property type="protein sequence ID" value="KAJ7202526.1"/>
    <property type="molecule type" value="Genomic_DNA"/>
</dbReference>